<dbReference type="AlphaFoldDB" id="A0A5P9P9G9"/>
<dbReference type="EMBL" id="CP045489">
    <property type="protein sequence ID" value="QFU84530.1"/>
    <property type="molecule type" value="Genomic_DNA"/>
</dbReference>
<evidence type="ECO:0000259" key="1">
    <source>
        <dbReference type="Pfam" id="PF00117"/>
    </source>
</evidence>
<evidence type="ECO:0000313" key="3">
    <source>
        <dbReference type="Proteomes" id="UP000326170"/>
    </source>
</evidence>
<dbReference type="KEGG" id="nas:GCU68_18595"/>
<dbReference type="SUPFAM" id="SSF52317">
    <property type="entry name" value="Class I glutamine amidotransferase-like"/>
    <property type="match status" value="1"/>
</dbReference>
<dbReference type="RefSeq" id="WP_152944040.1">
    <property type="nucleotide sequence ID" value="NZ_CP045489.1"/>
</dbReference>
<protein>
    <submittedName>
        <fullName evidence="2">Glutamine amidotransferase</fullName>
    </submittedName>
</protein>
<keyword evidence="3" id="KW-1185">Reference proteome</keyword>
<dbReference type="CDD" id="cd01741">
    <property type="entry name" value="GATase1_1"/>
    <property type="match status" value="1"/>
</dbReference>
<name>A0A5P9P9G9_9EURY</name>
<gene>
    <name evidence="2" type="ORF">GCU68_18595</name>
</gene>
<dbReference type="GO" id="GO:0016740">
    <property type="term" value="F:transferase activity"/>
    <property type="evidence" value="ECO:0007669"/>
    <property type="project" value="UniProtKB-KW"/>
</dbReference>
<dbReference type="Gene3D" id="3.40.50.880">
    <property type="match status" value="1"/>
</dbReference>
<dbReference type="InterPro" id="IPR044992">
    <property type="entry name" value="ChyE-like"/>
</dbReference>
<dbReference type="InterPro" id="IPR017926">
    <property type="entry name" value="GATASE"/>
</dbReference>
<dbReference type="OrthoDB" id="3321at2157"/>
<dbReference type="GO" id="GO:0005829">
    <property type="term" value="C:cytosol"/>
    <property type="evidence" value="ECO:0007669"/>
    <property type="project" value="TreeGrafter"/>
</dbReference>
<accession>A0A5P9P9G9</accession>
<keyword evidence="2" id="KW-0315">Glutamine amidotransferase</keyword>
<evidence type="ECO:0000313" key="2">
    <source>
        <dbReference type="EMBL" id="QFU84530.1"/>
    </source>
</evidence>
<dbReference type="GeneID" id="42303069"/>
<dbReference type="PANTHER" id="PTHR42695">
    <property type="entry name" value="GLUTAMINE AMIDOTRANSFERASE YLR126C-RELATED"/>
    <property type="match status" value="1"/>
</dbReference>
<sequence>MILVLDDEVRPKYRYLGPEIAHFIDESEYHVYAEDRDHPPIEDYDGIVISGSTASVYEEGYPWFEAQMELVKKCLDHQVPLLGVCFGHQLINFALGGEVIEDRRRATFVEMTTVESTDPVLEGIESIVPVLHSDLVVEPGAEMEVIAETDYNEHFCTRHTKAPIWTVQFHPEFTERVREQPSDWSDGEYSFEECNATRVLENFEVYCHR</sequence>
<feature type="domain" description="Glutamine amidotransferase" evidence="1">
    <location>
        <begin position="38"/>
        <end position="178"/>
    </location>
</feature>
<geneLocation type="plasmid" evidence="2 3">
    <name>unnamed1</name>
</geneLocation>
<dbReference type="PROSITE" id="PS51273">
    <property type="entry name" value="GATASE_TYPE_1"/>
    <property type="match status" value="1"/>
</dbReference>
<organism evidence="2 3">
    <name type="scientific">Natronorubrum aibiense</name>
    <dbReference type="NCBI Taxonomy" id="348826"/>
    <lineage>
        <taxon>Archaea</taxon>
        <taxon>Methanobacteriati</taxon>
        <taxon>Methanobacteriota</taxon>
        <taxon>Stenosarchaea group</taxon>
        <taxon>Halobacteria</taxon>
        <taxon>Halobacteriales</taxon>
        <taxon>Natrialbaceae</taxon>
        <taxon>Natronorubrum</taxon>
    </lineage>
</organism>
<dbReference type="InterPro" id="IPR029062">
    <property type="entry name" value="Class_I_gatase-like"/>
</dbReference>
<keyword evidence="2" id="KW-0614">Plasmid</keyword>
<dbReference type="Proteomes" id="UP000326170">
    <property type="component" value="Plasmid unnamed1"/>
</dbReference>
<reference evidence="2 3" key="1">
    <citation type="journal article" date="2007" name="Int. J. Syst. Evol. Microbiol.">
        <title>Natronorubrum sulfidifaciens sp. nov., an extremely haloalkaliphilic archaeon isolated from Aiding salt lake in Xin-Jiang, China.</title>
        <authorList>
            <person name="Cui H.L."/>
            <person name="Tohty D."/>
            <person name="Liu H.C."/>
            <person name="Liu S.J."/>
            <person name="Oren A."/>
            <person name="Zhou P.J."/>
        </authorList>
    </citation>
    <scope>NUCLEOTIDE SEQUENCE [LARGE SCALE GENOMIC DNA]</scope>
    <source>
        <strain evidence="2 3">7-3</strain>
        <plasmid evidence="2">unnamed1</plasmid>
    </source>
</reference>
<proteinExistence type="predicted"/>
<keyword evidence="2" id="KW-0808">Transferase</keyword>
<dbReference type="Pfam" id="PF00117">
    <property type="entry name" value="GATase"/>
    <property type="match status" value="1"/>
</dbReference>
<dbReference type="PANTHER" id="PTHR42695:SF5">
    <property type="entry name" value="GLUTAMINE AMIDOTRANSFERASE YLR126C-RELATED"/>
    <property type="match status" value="1"/>
</dbReference>